<dbReference type="EMBL" id="CAJOBI010166117">
    <property type="protein sequence ID" value="CAF4870375.1"/>
    <property type="molecule type" value="Genomic_DNA"/>
</dbReference>
<dbReference type="GO" id="GO:0008893">
    <property type="term" value="F:guanosine-3',5'-bis(diphosphate) 3'-diphosphatase activity"/>
    <property type="evidence" value="ECO:0007669"/>
    <property type="project" value="TreeGrafter"/>
</dbReference>
<gene>
    <name evidence="1" type="ORF">SMN809_LOCUS50309</name>
</gene>
<sequence>AERKRLQIANADKLSSDAVIVRLADKIYNLRDLNRCTPVGWSAERVKEYFGWSSKIVPQLFGHNTQLDTILKELFLQKNI</sequence>
<dbReference type="InterPro" id="IPR052194">
    <property type="entry name" value="MESH1"/>
</dbReference>
<proteinExistence type="predicted"/>
<dbReference type="Proteomes" id="UP000676336">
    <property type="component" value="Unassembled WGS sequence"/>
</dbReference>
<dbReference type="Gene3D" id="1.10.3210.10">
    <property type="entry name" value="Hypothetical protein af1432"/>
    <property type="match status" value="1"/>
</dbReference>
<comment type="caution">
    <text evidence="1">The sequence shown here is derived from an EMBL/GenBank/DDBJ whole genome shotgun (WGS) entry which is preliminary data.</text>
</comment>
<dbReference type="AlphaFoldDB" id="A0A8S3BXD3"/>
<protein>
    <submittedName>
        <fullName evidence="1">Uncharacterized protein</fullName>
    </submittedName>
</protein>
<evidence type="ECO:0000313" key="2">
    <source>
        <dbReference type="Proteomes" id="UP000676336"/>
    </source>
</evidence>
<accession>A0A8S3BXD3</accession>
<name>A0A8S3BXD3_9BILA</name>
<dbReference type="PANTHER" id="PTHR46246">
    <property type="entry name" value="GUANOSINE-3',5'-BIS(DIPHOSPHATE) 3'-PYROPHOSPHOHYDROLASE MESH1"/>
    <property type="match status" value="1"/>
</dbReference>
<dbReference type="SUPFAM" id="SSF109604">
    <property type="entry name" value="HD-domain/PDEase-like"/>
    <property type="match status" value="1"/>
</dbReference>
<evidence type="ECO:0000313" key="1">
    <source>
        <dbReference type="EMBL" id="CAF4870375.1"/>
    </source>
</evidence>
<dbReference type="PANTHER" id="PTHR46246:SF1">
    <property type="entry name" value="GUANOSINE-3',5'-BIS(DIPHOSPHATE) 3'-PYROPHOSPHOHYDROLASE MESH1"/>
    <property type="match status" value="1"/>
</dbReference>
<feature type="non-terminal residue" evidence="1">
    <location>
        <position position="80"/>
    </location>
</feature>
<feature type="non-terminal residue" evidence="1">
    <location>
        <position position="1"/>
    </location>
</feature>
<organism evidence="1 2">
    <name type="scientific">Rotaria magnacalcarata</name>
    <dbReference type="NCBI Taxonomy" id="392030"/>
    <lineage>
        <taxon>Eukaryota</taxon>
        <taxon>Metazoa</taxon>
        <taxon>Spiralia</taxon>
        <taxon>Gnathifera</taxon>
        <taxon>Rotifera</taxon>
        <taxon>Eurotatoria</taxon>
        <taxon>Bdelloidea</taxon>
        <taxon>Philodinida</taxon>
        <taxon>Philodinidae</taxon>
        <taxon>Rotaria</taxon>
    </lineage>
</organism>
<reference evidence="1" key="1">
    <citation type="submission" date="2021-02" db="EMBL/GenBank/DDBJ databases">
        <authorList>
            <person name="Nowell W R."/>
        </authorList>
    </citation>
    <scope>NUCLEOTIDE SEQUENCE</scope>
</reference>